<feature type="signal peptide" evidence="2">
    <location>
        <begin position="1"/>
        <end position="17"/>
    </location>
</feature>
<dbReference type="SUPFAM" id="SSF49899">
    <property type="entry name" value="Concanavalin A-like lectins/glucanases"/>
    <property type="match status" value="1"/>
</dbReference>
<dbReference type="KEGG" id="aev:EI546_08320"/>
<dbReference type="Proteomes" id="UP000285517">
    <property type="component" value="Chromosome"/>
</dbReference>
<dbReference type="Pfam" id="PF18962">
    <property type="entry name" value="Por_Secre_tail"/>
    <property type="match status" value="1"/>
</dbReference>
<dbReference type="InterPro" id="IPR013320">
    <property type="entry name" value="ConA-like_dom_sf"/>
</dbReference>
<name>A0A410G3B0_9FLAO</name>
<evidence type="ECO:0000313" key="5">
    <source>
        <dbReference type="Proteomes" id="UP000285517"/>
    </source>
</evidence>
<gene>
    <name evidence="4" type="ORF">EI546_08320</name>
</gene>
<organism evidence="4 5">
    <name type="scientific">Aequorivita ciconiae</name>
    <dbReference type="NCBI Taxonomy" id="2494375"/>
    <lineage>
        <taxon>Bacteria</taxon>
        <taxon>Pseudomonadati</taxon>
        <taxon>Bacteroidota</taxon>
        <taxon>Flavobacteriia</taxon>
        <taxon>Flavobacteriales</taxon>
        <taxon>Flavobacteriaceae</taxon>
        <taxon>Aequorivita</taxon>
    </lineage>
</organism>
<evidence type="ECO:0000256" key="2">
    <source>
        <dbReference type="SAM" id="SignalP"/>
    </source>
</evidence>
<accession>A0A410G3B0</accession>
<evidence type="ECO:0000313" key="4">
    <source>
        <dbReference type="EMBL" id="QAA81729.1"/>
    </source>
</evidence>
<dbReference type="EMBL" id="CP034951">
    <property type="protein sequence ID" value="QAA81729.1"/>
    <property type="molecule type" value="Genomic_DNA"/>
</dbReference>
<dbReference type="NCBIfam" id="TIGR04183">
    <property type="entry name" value="Por_Secre_tail"/>
    <property type="match status" value="1"/>
</dbReference>
<proteinExistence type="predicted"/>
<reference evidence="4 5" key="1">
    <citation type="submission" date="2019-01" db="EMBL/GenBank/DDBJ databases">
        <title>Complete genome sequencing of Aequorivita sp. H23M31.</title>
        <authorList>
            <person name="Bae J.-W."/>
        </authorList>
    </citation>
    <scope>NUCLEOTIDE SEQUENCE [LARGE SCALE GENOMIC DNA]</scope>
    <source>
        <strain evidence="4 5">H23M31</strain>
    </source>
</reference>
<sequence>MKQITFLLLLISFPCLSQIDRNMLLHYKFDGNTLDETANNFHGLPSNITYVEDRFGNENSAVYFNGTNSFVDLPNVQELKPQLPVSFSFWIKYDSSNYQDRAVFNTSFEEDISSGIFFNAEAVSGKYGVSFGDGSFAYTPNTRRSYTSNQTVVNNIWHNITLVINGPLEMEIYIDCKEAGGTYSGFGGDLFYSLTPGSLGRHDRDLANPADYFRGSMDDFKFWDRALNQEEIYLLCENLGTPEIKESSFIIHPNPAQNLLQIEGIWDEDTSFQIFDSFGKLVRSHSLTRETDISDLSNGLYYVKFISDRKIYTRKLIVK</sequence>
<keyword evidence="5" id="KW-1185">Reference proteome</keyword>
<protein>
    <submittedName>
        <fullName evidence="4">T9SS type A sorting domain-containing protein</fullName>
    </submittedName>
</protein>
<dbReference type="InterPro" id="IPR026444">
    <property type="entry name" value="Secre_tail"/>
</dbReference>
<dbReference type="OrthoDB" id="1203282at2"/>
<dbReference type="Pfam" id="PF13385">
    <property type="entry name" value="Laminin_G_3"/>
    <property type="match status" value="1"/>
</dbReference>
<dbReference type="AlphaFoldDB" id="A0A410G3B0"/>
<feature type="chain" id="PRO_5019530462" evidence="2">
    <location>
        <begin position="18"/>
        <end position="319"/>
    </location>
</feature>
<dbReference type="GO" id="GO:0005975">
    <property type="term" value="P:carbohydrate metabolic process"/>
    <property type="evidence" value="ECO:0007669"/>
    <property type="project" value="UniProtKB-ARBA"/>
</dbReference>
<dbReference type="RefSeq" id="WP_128250110.1">
    <property type="nucleotide sequence ID" value="NZ_CP034951.1"/>
</dbReference>
<keyword evidence="1 2" id="KW-0732">Signal</keyword>
<dbReference type="GO" id="GO:0004553">
    <property type="term" value="F:hydrolase activity, hydrolyzing O-glycosyl compounds"/>
    <property type="evidence" value="ECO:0007669"/>
    <property type="project" value="UniProtKB-ARBA"/>
</dbReference>
<evidence type="ECO:0000259" key="3">
    <source>
        <dbReference type="Pfam" id="PF18962"/>
    </source>
</evidence>
<dbReference type="Gene3D" id="2.60.120.200">
    <property type="match status" value="1"/>
</dbReference>
<evidence type="ECO:0000256" key="1">
    <source>
        <dbReference type="ARBA" id="ARBA00022729"/>
    </source>
</evidence>
<feature type="domain" description="Secretion system C-terminal sorting" evidence="3">
    <location>
        <begin position="251"/>
        <end position="318"/>
    </location>
</feature>